<dbReference type="Pfam" id="PF00067">
    <property type="entry name" value="p450"/>
    <property type="match status" value="1"/>
</dbReference>
<evidence type="ECO:0000313" key="16">
    <source>
        <dbReference type="EMBL" id="UWY61440.1"/>
    </source>
</evidence>
<evidence type="ECO:0000256" key="12">
    <source>
        <dbReference type="ARBA" id="ARBA00023136"/>
    </source>
</evidence>
<keyword evidence="7 13" id="KW-0479">Metal-binding</keyword>
<keyword evidence="11 14" id="KW-0503">Monooxygenase</keyword>
<evidence type="ECO:0000256" key="9">
    <source>
        <dbReference type="ARBA" id="ARBA00023002"/>
    </source>
</evidence>
<dbReference type="GO" id="GO:0020037">
    <property type="term" value="F:heme binding"/>
    <property type="evidence" value="ECO:0007669"/>
    <property type="project" value="InterPro"/>
</dbReference>
<gene>
    <name evidence="16" type="primary">CYP18093</name>
</gene>
<evidence type="ECO:0000256" key="15">
    <source>
        <dbReference type="SAM" id="Phobius"/>
    </source>
</evidence>
<dbReference type="SUPFAM" id="SSF48264">
    <property type="entry name" value="Cytochrome P450"/>
    <property type="match status" value="1"/>
</dbReference>
<name>A0A977JB34_CALGI</name>
<dbReference type="PROSITE" id="PS00086">
    <property type="entry name" value="CYTOCHROME_P450"/>
    <property type="match status" value="1"/>
</dbReference>
<dbReference type="PRINTS" id="PR00385">
    <property type="entry name" value="P450"/>
</dbReference>
<dbReference type="InterPro" id="IPR002401">
    <property type="entry name" value="Cyt_P450_E_grp-I"/>
</dbReference>
<evidence type="ECO:0000256" key="11">
    <source>
        <dbReference type="ARBA" id="ARBA00023033"/>
    </source>
</evidence>
<evidence type="ECO:0000256" key="2">
    <source>
        <dbReference type="ARBA" id="ARBA00004167"/>
    </source>
</evidence>
<dbReference type="EC" id="1.14.14.1" evidence="16"/>
<evidence type="ECO:0000256" key="3">
    <source>
        <dbReference type="ARBA" id="ARBA00004913"/>
    </source>
</evidence>
<keyword evidence="10 13" id="KW-0408">Iron</keyword>
<evidence type="ECO:0000256" key="14">
    <source>
        <dbReference type="RuleBase" id="RU000461"/>
    </source>
</evidence>
<proteinExistence type="evidence at transcript level"/>
<comment type="subcellular location">
    <subcellularLocation>
        <location evidence="2">Membrane</location>
        <topology evidence="2">Single-pass membrane protein</topology>
    </subcellularLocation>
</comment>
<organism evidence="16">
    <name type="scientific">Calotropis gigantea</name>
    <name type="common">Giant milkweed</name>
    <name type="synonym">Asclepias gigantea</name>
    <dbReference type="NCBI Taxonomy" id="4066"/>
    <lineage>
        <taxon>Eukaryota</taxon>
        <taxon>Viridiplantae</taxon>
        <taxon>Streptophyta</taxon>
        <taxon>Embryophyta</taxon>
        <taxon>Tracheophyta</taxon>
        <taxon>Spermatophyta</taxon>
        <taxon>Magnoliopsida</taxon>
        <taxon>eudicotyledons</taxon>
        <taxon>Gunneridae</taxon>
        <taxon>Pentapetalae</taxon>
        <taxon>asterids</taxon>
        <taxon>lamiids</taxon>
        <taxon>Gentianales</taxon>
        <taxon>Apocynaceae</taxon>
        <taxon>Asclepiadoideae</taxon>
        <taxon>Asclepiadeae</taxon>
        <taxon>Asclepiadinae</taxon>
        <taxon>Calotropis</taxon>
    </lineage>
</organism>
<dbReference type="InterPro" id="IPR017972">
    <property type="entry name" value="Cyt_P450_CS"/>
</dbReference>
<comment type="cofactor">
    <cofactor evidence="1 13">
        <name>heme</name>
        <dbReference type="ChEBI" id="CHEBI:30413"/>
    </cofactor>
</comment>
<feature type="transmembrane region" description="Helical" evidence="15">
    <location>
        <begin position="6"/>
        <end position="28"/>
    </location>
</feature>
<evidence type="ECO:0000256" key="5">
    <source>
        <dbReference type="ARBA" id="ARBA00022617"/>
    </source>
</evidence>
<protein>
    <submittedName>
        <fullName evidence="16">Cytochrome p450 18093</fullName>
        <ecNumber evidence="16">1.14.14.1</ecNumber>
    </submittedName>
</protein>
<keyword evidence="5 13" id="KW-0349">Heme</keyword>
<evidence type="ECO:0000256" key="7">
    <source>
        <dbReference type="ARBA" id="ARBA00022723"/>
    </source>
</evidence>
<sequence length="515" mass="59209">MEIISWIISLVLPILIIGAISTFSSNAFKILTSKNNNLNPPPGPKPWPIIGNLHLLGSNPHRALDSLAKRYGEIMQLKFGSSPVVIASSPEMAEQFLKVHDVTFASRPVTAAGKYTSYNYRDMTWAPYGPYWRQARRIYITEIFNPKRLESYEYIRSEERRAFMSRLYSLRSKPVMLKDQLSRYTLTSITRTVLSNKYFASDSGKPSVALEELQDLIEKWFWLNGVFNIGDWIPWLDRFDLQGYVKEMKDFKKRVDKFHNLVLDDHKAKMENDKDFVPKDMVDVLLQLAKDPNLDIKLDGDCVKGLVQDLLTGGTDTSATSVEWAIYQLLKNPHLIEKATEELDRVIGRDRWVEEKDISQLPYLDAIIKETVRLHPLATLLAPHYATEDCNVAGYDIAKGTTVFINTWSIGRNPKFWDAPEEFRPDRFLGKDVELNGKSFCLLPFSSGRRRCPGYTLGLKLVRTTLANLLHGFKWRLPDGMKPEDIDLEEEYGLTSHPRVQLSLVLEPRFPDHFY</sequence>
<keyword evidence="8 15" id="KW-1133">Transmembrane helix</keyword>
<dbReference type="GO" id="GO:0016020">
    <property type="term" value="C:membrane"/>
    <property type="evidence" value="ECO:0007669"/>
    <property type="project" value="UniProtKB-SubCell"/>
</dbReference>
<dbReference type="PANTHER" id="PTHR47944:SF5">
    <property type="entry name" value="CYTOCHROME P450 71A1-LIKE"/>
    <property type="match status" value="1"/>
</dbReference>
<dbReference type="FunFam" id="1.10.630.10:FF:000097">
    <property type="entry name" value="Cytochrome P-450 19"/>
    <property type="match status" value="1"/>
</dbReference>
<comment type="pathway">
    <text evidence="3">Alkaloid biosynthesis.</text>
</comment>
<evidence type="ECO:0000256" key="10">
    <source>
        <dbReference type="ARBA" id="ARBA00023004"/>
    </source>
</evidence>
<evidence type="ECO:0000256" key="1">
    <source>
        <dbReference type="ARBA" id="ARBA00001971"/>
    </source>
</evidence>
<evidence type="ECO:0000256" key="8">
    <source>
        <dbReference type="ARBA" id="ARBA00022989"/>
    </source>
</evidence>
<dbReference type="PANTHER" id="PTHR47944">
    <property type="entry name" value="CYTOCHROME P450 98A9"/>
    <property type="match status" value="1"/>
</dbReference>
<evidence type="ECO:0000256" key="6">
    <source>
        <dbReference type="ARBA" id="ARBA00022692"/>
    </source>
</evidence>
<comment type="similarity">
    <text evidence="4 14">Belongs to the cytochrome P450 family.</text>
</comment>
<dbReference type="CDD" id="cd20618">
    <property type="entry name" value="CYP71_clan"/>
    <property type="match status" value="1"/>
</dbReference>
<keyword evidence="6 15" id="KW-0812">Transmembrane</keyword>
<dbReference type="InterPro" id="IPR036396">
    <property type="entry name" value="Cyt_P450_sf"/>
</dbReference>
<dbReference type="Gene3D" id="1.10.630.10">
    <property type="entry name" value="Cytochrome P450"/>
    <property type="match status" value="1"/>
</dbReference>
<dbReference type="PRINTS" id="PR00463">
    <property type="entry name" value="EP450I"/>
</dbReference>
<evidence type="ECO:0000256" key="4">
    <source>
        <dbReference type="ARBA" id="ARBA00010617"/>
    </source>
</evidence>
<dbReference type="GO" id="GO:0005506">
    <property type="term" value="F:iron ion binding"/>
    <property type="evidence" value="ECO:0007669"/>
    <property type="project" value="InterPro"/>
</dbReference>
<dbReference type="InterPro" id="IPR001128">
    <property type="entry name" value="Cyt_P450"/>
</dbReference>
<keyword evidence="12 15" id="KW-0472">Membrane</keyword>
<accession>A0A977JB34</accession>
<reference evidence="16" key="1">
    <citation type="journal article" date="2022" name="ACS Catal.">
        <title>Biocatalytic C14-Hydroxylation on Androstenedione Enabled Modular Synthesis of Cardiotonic Steroids.</title>
        <authorList>
            <person name="Zhao Y."/>
            <person name="Zhang B."/>
            <person name="Sun Z.Q."/>
            <person name="Zhang H."/>
            <person name="Wang W."/>
            <person name="Wang Z.R."/>
            <person name="Guo Z.K."/>
            <person name="Yu S."/>
            <person name="Tan R.X."/>
            <person name="Ge H.M."/>
        </authorList>
    </citation>
    <scope>NUCLEOTIDE SEQUENCE</scope>
    <source>
        <tissue evidence="16">Root stem leaf</tissue>
    </source>
</reference>
<dbReference type="EMBL" id="ON113034">
    <property type="protein sequence ID" value="UWY61440.1"/>
    <property type="molecule type" value="mRNA"/>
</dbReference>
<keyword evidence="9 14" id="KW-0560">Oxidoreductase</keyword>
<evidence type="ECO:0000256" key="13">
    <source>
        <dbReference type="PIRSR" id="PIRSR602401-1"/>
    </source>
</evidence>
<feature type="binding site" description="axial binding residue" evidence="13">
    <location>
        <position position="452"/>
    </location>
    <ligand>
        <name>heme</name>
        <dbReference type="ChEBI" id="CHEBI:30413"/>
    </ligand>
    <ligandPart>
        <name>Fe</name>
        <dbReference type="ChEBI" id="CHEBI:18248"/>
    </ligandPart>
</feature>
<dbReference type="GO" id="GO:0016712">
    <property type="term" value="F:oxidoreductase activity, acting on paired donors, with incorporation or reduction of molecular oxygen, reduced flavin or flavoprotein as one donor, and incorporation of one atom of oxygen"/>
    <property type="evidence" value="ECO:0007669"/>
    <property type="project" value="UniProtKB-EC"/>
</dbReference>
<dbReference type="AlphaFoldDB" id="A0A977JB34"/>